<dbReference type="EMBL" id="CP045810">
    <property type="protein sequence ID" value="QHN38473.1"/>
    <property type="molecule type" value="Genomic_DNA"/>
</dbReference>
<dbReference type="Gene3D" id="6.10.140.2080">
    <property type="match status" value="1"/>
</dbReference>
<evidence type="ECO:0000313" key="1">
    <source>
        <dbReference type="EMBL" id="QHN38473.1"/>
    </source>
</evidence>
<sequence>MTDNASPFEAAVNWIRAGYPEGIPATDFPPLLALLVRSLDERQVTDVVLRLARDHDLDVPLTEDNIGAAITKATDERPTTEKISQVAARLASAGWPLARAQADTATADDDEVLA</sequence>
<gene>
    <name evidence="1" type="ORF">GII30_04130</name>
</gene>
<name>A0A857KJG9_9ACTN</name>
<dbReference type="AlphaFoldDB" id="A0A857KJG9"/>
<dbReference type="InterPro" id="IPR021784">
    <property type="entry name" value="DUF3349"/>
</dbReference>
<dbReference type="RefSeq" id="WP_005188231.1">
    <property type="nucleotide sequence ID" value="NZ_CP045804.1"/>
</dbReference>
<protein>
    <submittedName>
        <fullName evidence="1">DUF3349 domain-containing protein</fullName>
    </submittedName>
</protein>
<reference evidence="1" key="1">
    <citation type="journal article" date="2021" name="Nat. Microbiol.">
        <title>Cocultivation of an ultrasmall environmental parasitic bacterium with lytic ability against bacteria associated with wastewater foams.</title>
        <authorList>
            <person name="Batinovic S."/>
            <person name="Rose J.J.A."/>
            <person name="Ratcliffe J."/>
            <person name="Seviour R.J."/>
            <person name="Petrovski S."/>
        </authorList>
    </citation>
    <scope>NUCLEOTIDE SEQUENCE</scope>
    <source>
        <strain evidence="1">CON44</strain>
    </source>
</reference>
<organism evidence="1">
    <name type="scientific">Gordonia amarae</name>
    <dbReference type="NCBI Taxonomy" id="36821"/>
    <lineage>
        <taxon>Bacteria</taxon>
        <taxon>Bacillati</taxon>
        <taxon>Actinomycetota</taxon>
        <taxon>Actinomycetes</taxon>
        <taxon>Mycobacteriales</taxon>
        <taxon>Gordoniaceae</taxon>
        <taxon>Gordonia</taxon>
    </lineage>
</organism>
<accession>A0A857KJG9</accession>
<dbReference type="Pfam" id="PF11829">
    <property type="entry name" value="DUF3349"/>
    <property type="match status" value="1"/>
</dbReference>
<dbReference type="Gene3D" id="1.10.10.2390">
    <property type="match status" value="1"/>
</dbReference>
<proteinExistence type="predicted"/>